<organism evidence="1 2">
    <name type="scientific">Theileria annulata</name>
    <dbReference type="NCBI Taxonomy" id="5874"/>
    <lineage>
        <taxon>Eukaryota</taxon>
        <taxon>Sar</taxon>
        <taxon>Alveolata</taxon>
        <taxon>Apicomplexa</taxon>
        <taxon>Aconoidasida</taxon>
        <taxon>Piroplasmida</taxon>
        <taxon>Theileriidae</taxon>
        <taxon>Theileria</taxon>
    </lineage>
</organism>
<dbReference type="InParanoid" id="Q4UGP4"/>
<dbReference type="AlphaFoldDB" id="Q4UGP4"/>
<dbReference type="GeneID" id="3863745"/>
<evidence type="ECO:0000313" key="2">
    <source>
        <dbReference type="Proteomes" id="UP000001950"/>
    </source>
</evidence>
<keyword evidence="2" id="KW-1185">Reference proteome</keyword>
<name>Q4UGP4_THEAN</name>
<dbReference type="KEGG" id="tan:TA21315"/>
<proteinExistence type="predicted"/>
<evidence type="ECO:0000313" key="1">
    <source>
        <dbReference type="EMBL" id="CAI73745.1"/>
    </source>
</evidence>
<dbReference type="OrthoDB" id="360619at2759"/>
<protein>
    <submittedName>
        <fullName evidence="1">Uncharacterized protein</fullName>
    </submittedName>
</protein>
<sequence>MFTSDVDFIDYCFIDVVVILFTNTLNAFYCYFNLFVPLICIMNTTDDLSSNDEAQNEEESSKSKLNLTEENVKELISNLLLSSFFPQILINYSLVVEYLTKIAVTCEGDNVADPTVVKTLMKHMYQCC</sequence>
<dbReference type="RefSeq" id="XP_954422.1">
    <property type="nucleotide sequence ID" value="XM_949329.1"/>
</dbReference>
<reference evidence="1 2" key="1">
    <citation type="journal article" date="2005" name="Science">
        <title>Genome of the host-cell transforming parasite Theileria annulata compared with T. parva.</title>
        <authorList>
            <person name="Pain A."/>
            <person name="Renauld H."/>
            <person name="Berriman M."/>
            <person name="Murphy L."/>
            <person name="Yeats C.A."/>
            <person name="Weir W."/>
            <person name="Kerhornou A."/>
            <person name="Aslett M."/>
            <person name="Bishop R."/>
            <person name="Bouchier C."/>
            <person name="Cochet M."/>
            <person name="Coulson R.M.R."/>
            <person name="Cronin A."/>
            <person name="de Villiers E.P."/>
            <person name="Fraser A."/>
            <person name="Fosker N."/>
            <person name="Gardner M."/>
            <person name="Goble A."/>
            <person name="Griffiths-Jones S."/>
            <person name="Harris D.E."/>
            <person name="Katzer F."/>
            <person name="Larke N."/>
            <person name="Lord A."/>
            <person name="Maser P."/>
            <person name="McKellar S."/>
            <person name="Mooney P."/>
            <person name="Morton F."/>
            <person name="Nene V."/>
            <person name="O'Neil S."/>
            <person name="Price C."/>
            <person name="Quail M.A."/>
            <person name="Rabbinowitsch E."/>
            <person name="Rawlings N.D."/>
            <person name="Rutter S."/>
            <person name="Saunders D."/>
            <person name="Seeger K."/>
            <person name="Shah T."/>
            <person name="Squares R."/>
            <person name="Squares S."/>
            <person name="Tivey A."/>
            <person name="Walker A.R."/>
            <person name="Woodward J."/>
            <person name="Dobbelaere D.A.E."/>
            <person name="Langsley G."/>
            <person name="Rajandream M.A."/>
            <person name="McKeever D."/>
            <person name="Shiels B."/>
            <person name="Tait A."/>
            <person name="Barrell B.G."/>
            <person name="Hall N."/>
        </authorList>
    </citation>
    <scope>NUCLEOTIDE SEQUENCE [LARGE SCALE GENOMIC DNA]</scope>
    <source>
        <strain evidence="2">Ankara</strain>
    </source>
</reference>
<gene>
    <name evidence="1" type="ORF">TA21315</name>
</gene>
<dbReference type="VEuPathDB" id="PiroplasmaDB:TA21315"/>
<dbReference type="Proteomes" id="UP000001950">
    <property type="component" value="Chromosome 1"/>
</dbReference>
<dbReference type="EMBL" id="CR940347">
    <property type="protein sequence ID" value="CAI73745.1"/>
    <property type="molecule type" value="Genomic_DNA"/>
</dbReference>
<accession>Q4UGP4</accession>